<name>A0A0E9T5W7_ANGAN</name>
<reference evidence="1" key="2">
    <citation type="journal article" date="2015" name="Fish Shellfish Immunol.">
        <title>Early steps in the European eel (Anguilla anguilla)-Vibrio vulnificus interaction in the gills: Role of the RtxA13 toxin.</title>
        <authorList>
            <person name="Callol A."/>
            <person name="Pajuelo D."/>
            <person name="Ebbesson L."/>
            <person name="Teles M."/>
            <person name="MacKenzie S."/>
            <person name="Amaro C."/>
        </authorList>
    </citation>
    <scope>NUCLEOTIDE SEQUENCE</scope>
</reference>
<accession>A0A0E9T5W7</accession>
<evidence type="ECO:0000313" key="1">
    <source>
        <dbReference type="EMBL" id="JAH48350.1"/>
    </source>
</evidence>
<sequence length="28" mass="3044">MRGFTIKGSQISKGYPKGVPSLYPGVQF</sequence>
<reference evidence="1" key="1">
    <citation type="submission" date="2014-11" db="EMBL/GenBank/DDBJ databases">
        <authorList>
            <person name="Amaro Gonzalez C."/>
        </authorList>
    </citation>
    <scope>NUCLEOTIDE SEQUENCE</scope>
</reference>
<organism evidence="1">
    <name type="scientific">Anguilla anguilla</name>
    <name type="common">European freshwater eel</name>
    <name type="synonym">Muraena anguilla</name>
    <dbReference type="NCBI Taxonomy" id="7936"/>
    <lineage>
        <taxon>Eukaryota</taxon>
        <taxon>Metazoa</taxon>
        <taxon>Chordata</taxon>
        <taxon>Craniata</taxon>
        <taxon>Vertebrata</taxon>
        <taxon>Euteleostomi</taxon>
        <taxon>Actinopterygii</taxon>
        <taxon>Neopterygii</taxon>
        <taxon>Teleostei</taxon>
        <taxon>Anguilliformes</taxon>
        <taxon>Anguillidae</taxon>
        <taxon>Anguilla</taxon>
    </lineage>
</organism>
<dbReference type="AlphaFoldDB" id="A0A0E9T5W7"/>
<proteinExistence type="predicted"/>
<dbReference type="EMBL" id="GBXM01060227">
    <property type="protein sequence ID" value="JAH48350.1"/>
    <property type="molecule type" value="Transcribed_RNA"/>
</dbReference>
<protein>
    <submittedName>
        <fullName evidence="1">Uncharacterized protein</fullName>
    </submittedName>
</protein>